<proteinExistence type="predicted"/>
<gene>
    <name evidence="1" type="ORF">HK16_10750</name>
</gene>
<accession>A0A252EIV2</accession>
<protein>
    <recommendedName>
        <fullName evidence="3">DUF3164 family protein</fullName>
    </recommendedName>
</protein>
<name>A0A252EIV2_9PROT</name>
<evidence type="ECO:0000313" key="1">
    <source>
        <dbReference type="EMBL" id="OUL66347.1"/>
    </source>
</evidence>
<organism evidence="1 2">
    <name type="scientific">Acetobacter senegalensis</name>
    <dbReference type="NCBI Taxonomy" id="446692"/>
    <lineage>
        <taxon>Bacteria</taxon>
        <taxon>Pseudomonadati</taxon>
        <taxon>Pseudomonadota</taxon>
        <taxon>Alphaproteobacteria</taxon>
        <taxon>Acetobacterales</taxon>
        <taxon>Acetobacteraceae</taxon>
        <taxon>Acetobacter</taxon>
    </lineage>
</organism>
<dbReference type="Proteomes" id="UP000195072">
    <property type="component" value="Unassembled WGS sequence"/>
</dbReference>
<comment type="caution">
    <text evidence="1">The sequence shown here is derived from an EMBL/GenBank/DDBJ whole genome shotgun (WGS) entry which is preliminary data.</text>
</comment>
<evidence type="ECO:0000313" key="2">
    <source>
        <dbReference type="Proteomes" id="UP000195072"/>
    </source>
</evidence>
<evidence type="ECO:0008006" key="3">
    <source>
        <dbReference type="Google" id="ProtNLM"/>
    </source>
</evidence>
<reference evidence="1 2" key="1">
    <citation type="submission" date="2014-06" db="EMBL/GenBank/DDBJ databases">
        <authorList>
            <person name="Ju J."/>
            <person name="Zhang J."/>
        </authorList>
    </citation>
    <scope>NUCLEOTIDE SEQUENCE [LARGE SCALE GENOMIC DNA]</scope>
    <source>
        <strain evidence="1">DmL_050</strain>
    </source>
</reference>
<sequence>MEINREGMVENVLGEMQARKLFGYAALLQNDYAERLVELAEAGSALMEDLKREMFEILEEYEDKMSEYYGAGKASGKSGRMELESIPCKRKVKVEVYRQQRTDGSIIAAQSLVREILDDLTDDLEPWVGDLLKRLLQMDDGIGTVSVTALKSAKKCEVPHPKWPLARQAIEASIRTVRSRRNILFYRADEPRDYARVPMNFSELGGGQ</sequence>
<dbReference type="Pfam" id="PF11363">
    <property type="entry name" value="DUF3164"/>
    <property type="match status" value="1"/>
</dbReference>
<dbReference type="EMBL" id="JOOZ01000036">
    <property type="protein sequence ID" value="OUL66347.1"/>
    <property type="molecule type" value="Genomic_DNA"/>
</dbReference>
<dbReference type="AlphaFoldDB" id="A0A252EIV2"/>
<dbReference type="RefSeq" id="WP_086897540.1">
    <property type="nucleotide sequence ID" value="NZ_JOOZ01000036.1"/>
</dbReference>
<dbReference type="InterPro" id="IPR021505">
    <property type="entry name" value="Phage_B3_Orf6"/>
</dbReference>